<keyword evidence="7" id="KW-1185">Reference proteome</keyword>
<dbReference type="EMBL" id="JAWDIP010000003">
    <property type="protein sequence ID" value="MDY0393468.1"/>
    <property type="molecule type" value="Genomic_DNA"/>
</dbReference>
<proteinExistence type="predicted"/>
<dbReference type="InterPro" id="IPR006076">
    <property type="entry name" value="FAD-dep_OxRdtase"/>
</dbReference>
<comment type="cofactor">
    <cofactor evidence="1">
        <name>FAD</name>
        <dbReference type="ChEBI" id="CHEBI:57692"/>
    </cofactor>
</comment>
<keyword evidence="2" id="KW-0285">Flavoprotein</keyword>
<name>A0ABU5C2C5_9BACI</name>
<evidence type="ECO:0000256" key="3">
    <source>
        <dbReference type="ARBA" id="ARBA00022827"/>
    </source>
</evidence>
<dbReference type="PANTHER" id="PTHR10961:SF7">
    <property type="entry name" value="FAD DEPENDENT OXIDOREDUCTASE DOMAIN-CONTAINING PROTEIN"/>
    <property type="match status" value="1"/>
</dbReference>
<comment type="caution">
    <text evidence="6">The sequence shown here is derived from an EMBL/GenBank/DDBJ whole genome shotgun (WGS) entry which is preliminary data.</text>
</comment>
<dbReference type="InterPro" id="IPR045170">
    <property type="entry name" value="MTOX"/>
</dbReference>
<dbReference type="InterPro" id="IPR036188">
    <property type="entry name" value="FAD/NAD-bd_sf"/>
</dbReference>
<evidence type="ECO:0000313" key="7">
    <source>
        <dbReference type="Proteomes" id="UP001281447"/>
    </source>
</evidence>
<reference evidence="6 7" key="1">
    <citation type="submission" date="2023-10" db="EMBL/GenBank/DDBJ databases">
        <title>Virgibacillus halophilus 5B73C genome.</title>
        <authorList>
            <person name="Miliotis G."/>
            <person name="Sengupta P."/>
            <person name="Hameed A."/>
            <person name="Chuvochina M."/>
            <person name="Mcdonagh F."/>
            <person name="Simpson A.C."/>
            <person name="Singh N.K."/>
            <person name="Rekha P.D."/>
            <person name="Raman K."/>
            <person name="Hugenholtz P."/>
            <person name="Venkateswaran K."/>
        </authorList>
    </citation>
    <scope>NUCLEOTIDE SEQUENCE [LARGE SCALE GENOMIC DNA]</scope>
    <source>
        <strain evidence="6 7">5B73C</strain>
    </source>
</reference>
<organism evidence="6 7">
    <name type="scientific">Tigheibacillus halophilus</name>
    <dbReference type="NCBI Taxonomy" id="361280"/>
    <lineage>
        <taxon>Bacteria</taxon>
        <taxon>Bacillati</taxon>
        <taxon>Bacillota</taxon>
        <taxon>Bacilli</taxon>
        <taxon>Bacillales</taxon>
        <taxon>Bacillaceae</taxon>
        <taxon>Tigheibacillus</taxon>
    </lineage>
</organism>
<dbReference type="Gene3D" id="3.50.50.60">
    <property type="entry name" value="FAD/NAD(P)-binding domain"/>
    <property type="match status" value="1"/>
</dbReference>
<dbReference type="Gene3D" id="3.30.9.10">
    <property type="entry name" value="D-Amino Acid Oxidase, subunit A, domain 2"/>
    <property type="match status" value="1"/>
</dbReference>
<evidence type="ECO:0000256" key="1">
    <source>
        <dbReference type="ARBA" id="ARBA00001974"/>
    </source>
</evidence>
<evidence type="ECO:0000259" key="5">
    <source>
        <dbReference type="Pfam" id="PF01266"/>
    </source>
</evidence>
<dbReference type="Pfam" id="PF01266">
    <property type="entry name" value="DAO"/>
    <property type="match status" value="1"/>
</dbReference>
<protein>
    <submittedName>
        <fullName evidence="6">FAD-dependent oxidoreductase</fullName>
    </submittedName>
</protein>
<dbReference type="Proteomes" id="UP001281447">
    <property type="component" value="Unassembled WGS sequence"/>
</dbReference>
<evidence type="ECO:0000256" key="2">
    <source>
        <dbReference type="ARBA" id="ARBA00022630"/>
    </source>
</evidence>
<keyword evidence="4" id="KW-0560">Oxidoreductase</keyword>
<sequence>MTKKDLVTFAENFLPHAAPAFRNGKACMITKAPNKNFILDKHPEHDNIFIAAGFSGHGFKYSSAIGEIISQQITEKKSELDISAFSITNCLSAANH</sequence>
<gene>
    <name evidence="6" type="ORF">RWE15_02260</name>
</gene>
<feature type="domain" description="FAD dependent oxidoreductase" evidence="5">
    <location>
        <begin position="5"/>
        <end position="71"/>
    </location>
</feature>
<accession>A0ABU5C2C5</accession>
<dbReference type="PANTHER" id="PTHR10961">
    <property type="entry name" value="PEROXISOMAL SARCOSINE OXIDASE"/>
    <property type="match status" value="1"/>
</dbReference>
<evidence type="ECO:0000256" key="4">
    <source>
        <dbReference type="ARBA" id="ARBA00023002"/>
    </source>
</evidence>
<evidence type="ECO:0000313" key="6">
    <source>
        <dbReference type="EMBL" id="MDY0393468.1"/>
    </source>
</evidence>
<keyword evidence="3" id="KW-0274">FAD</keyword>